<evidence type="ECO:0000256" key="1">
    <source>
        <dbReference type="SAM" id="Coils"/>
    </source>
</evidence>
<dbReference type="Proteomes" id="UP000236291">
    <property type="component" value="Unassembled WGS sequence"/>
</dbReference>
<dbReference type="InterPro" id="IPR038745">
    <property type="entry name" value="AT4G37440-like"/>
</dbReference>
<feature type="region of interest" description="Disordered" evidence="2">
    <location>
        <begin position="324"/>
        <end position="343"/>
    </location>
</feature>
<dbReference type="PANTHER" id="PTHR34057">
    <property type="entry name" value="ELONGATION FACTOR"/>
    <property type="match status" value="1"/>
</dbReference>
<name>A0A2K3N018_TRIPR</name>
<feature type="compositionally biased region" description="Basic residues" evidence="2">
    <location>
        <begin position="432"/>
        <end position="446"/>
    </location>
</feature>
<feature type="region of interest" description="Disordered" evidence="2">
    <location>
        <begin position="425"/>
        <end position="446"/>
    </location>
</feature>
<dbReference type="PANTHER" id="PTHR34057:SF10">
    <property type="entry name" value="TRANSPOSASE, PTTA_EN_SPM, PLANT"/>
    <property type="match status" value="1"/>
</dbReference>
<dbReference type="STRING" id="57577.A0A2K3N018"/>
<gene>
    <name evidence="3" type="ORF">L195_g019596</name>
</gene>
<dbReference type="EMBL" id="ASHM01014450">
    <property type="protein sequence ID" value="PNX96390.1"/>
    <property type="molecule type" value="Genomic_DNA"/>
</dbReference>
<evidence type="ECO:0000313" key="4">
    <source>
        <dbReference type="Proteomes" id="UP000236291"/>
    </source>
</evidence>
<accession>A0A2K3N018</accession>
<dbReference type="ExpressionAtlas" id="A0A2K3N018">
    <property type="expression patterns" value="baseline"/>
</dbReference>
<feature type="compositionally biased region" description="Basic and acidic residues" evidence="2">
    <location>
        <begin position="328"/>
        <end position="343"/>
    </location>
</feature>
<comment type="caution">
    <text evidence="3">The sequence shown here is derived from an EMBL/GenBank/DDBJ whole genome shotgun (WGS) entry which is preliminary data.</text>
</comment>
<organism evidence="3 4">
    <name type="scientific">Trifolium pratense</name>
    <name type="common">Red clover</name>
    <dbReference type="NCBI Taxonomy" id="57577"/>
    <lineage>
        <taxon>Eukaryota</taxon>
        <taxon>Viridiplantae</taxon>
        <taxon>Streptophyta</taxon>
        <taxon>Embryophyta</taxon>
        <taxon>Tracheophyta</taxon>
        <taxon>Spermatophyta</taxon>
        <taxon>Magnoliopsida</taxon>
        <taxon>eudicotyledons</taxon>
        <taxon>Gunneridae</taxon>
        <taxon>Pentapetalae</taxon>
        <taxon>rosids</taxon>
        <taxon>fabids</taxon>
        <taxon>Fabales</taxon>
        <taxon>Fabaceae</taxon>
        <taxon>Papilionoideae</taxon>
        <taxon>50 kb inversion clade</taxon>
        <taxon>NPAAA clade</taxon>
        <taxon>Hologalegina</taxon>
        <taxon>IRL clade</taxon>
        <taxon>Trifolieae</taxon>
        <taxon>Trifolium</taxon>
    </lineage>
</organism>
<dbReference type="CDD" id="cd11650">
    <property type="entry name" value="AT4G37440_like"/>
    <property type="match status" value="1"/>
</dbReference>
<keyword evidence="1" id="KW-0175">Coiled coil</keyword>
<reference evidence="3 4" key="1">
    <citation type="journal article" date="2014" name="Am. J. Bot.">
        <title>Genome assembly and annotation for red clover (Trifolium pratense; Fabaceae).</title>
        <authorList>
            <person name="Istvanek J."/>
            <person name="Jaros M."/>
            <person name="Krenek A."/>
            <person name="Repkova J."/>
        </authorList>
    </citation>
    <scope>NUCLEOTIDE SEQUENCE [LARGE SCALE GENOMIC DNA]</scope>
    <source>
        <strain evidence="4">cv. Tatra</strain>
        <tissue evidence="3">Young leaves</tissue>
    </source>
</reference>
<dbReference type="AlphaFoldDB" id="A0A2K3N018"/>
<evidence type="ECO:0000256" key="2">
    <source>
        <dbReference type="SAM" id="MobiDB-lite"/>
    </source>
</evidence>
<proteinExistence type="predicted"/>
<sequence>MCAVPDLELNSRLENINAPEFLGVEKCGGDDCGRETIPIERVSLCNGNEDVEVNITECKHSGKAVVVQDLFEDLTVSSSSSSFGDTGSGSENAVAASFGDQEVESQMCADGASSSMCDDWHESLRKRKRRATTDHWKRFISPITRRCKWVELQLKQLQSQANKYEEELAALNHTKEHDFVHLTLDGTNIKSVPISGRMHRNKVMKRKRRERVEEKCDLASYMSNHTLLSYYEKKADHNVDVDLEDCQEVAVGGDIENLVEFTSSDDLWYPVDCYDNDMSWEATIQKLTAIQSQVQNLKSRYDKVISENPGRFCFANQLSALEPSDGLNHSDLKPGSRSGDDRIVPLIEDTDRPEVDDLRDNNKDEDLTQYQVAKEELHELENVGNQLVKKIESIEENVAISEFQVSEPKSSVYAVHYRPCSTLKSNIPWNKGKGKKSGSKRKRISN</sequence>
<evidence type="ECO:0000313" key="3">
    <source>
        <dbReference type="EMBL" id="PNX96390.1"/>
    </source>
</evidence>
<reference evidence="3 4" key="2">
    <citation type="journal article" date="2017" name="Front. Plant Sci.">
        <title>Gene Classification and Mining of Molecular Markers Useful in Red Clover (Trifolium pratense) Breeding.</title>
        <authorList>
            <person name="Istvanek J."/>
            <person name="Dluhosova J."/>
            <person name="Dluhos P."/>
            <person name="Patkova L."/>
            <person name="Nedelnik J."/>
            <person name="Repkova J."/>
        </authorList>
    </citation>
    <scope>NUCLEOTIDE SEQUENCE [LARGE SCALE GENOMIC DNA]</scope>
    <source>
        <strain evidence="4">cv. Tatra</strain>
        <tissue evidence="3">Young leaves</tissue>
    </source>
</reference>
<feature type="coiled-coil region" evidence="1">
    <location>
        <begin position="363"/>
        <end position="397"/>
    </location>
</feature>
<feature type="coiled-coil region" evidence="1">
    <location>
        <begin position="147"/>
        <end position="174"/>
    </location>
</feature>
<protein>
    <submittedName>
        <fullName evidence="3">Uncharacterized protein</fullName>
    </submittedName>
</protein>